<name>K6YBH1_9ALTE</name>
<comment type="caution">
    <text evidence="1">The sequence shown here is derived from an EMBL/GenBank/DDBJ whole genome shotgun (WGS) entry which is preliminary data.</text>
</comment>
<keyword evidence="2" id="KW-1185">Reference proteome</keyword>
<evidence type="ECO:0000313" key="1">
    <source>
        <dbReference type="EMBL" id="GAC15537.1"/>
    </source>
</evidence>
<evidence type="ECO:0000313" key="2">
    <source>
        <dbReference type="Proteomes" id="UP000006334"/>
    </source>
</evidence>
<gene>
    <name evidence="1" type="ORF">GLIP_2916</name>
</gene>
<protein>
    <submittedName>
        <fullName evidence="1">Uncharacterized protein</fullName>
    </submittedName>
</protein>
<dbReference type="EMBL" id="BAEN01000058">
    <property type="protein sequence ID" value="GAC15537.1"/>
    <property type="molecule type" value="Genomic_DNA"/>
</dbReference>
<dbReference type="STRING" id="1127673.GLIP_2916"/>
<dbReference type="Proteomes" id="UP000006334">
    <property type="component" value="Unassembled WGS sequence"/>
</dbReference>
<organism evidence="1 2">
    <name type="scientific">Aliiglaciecola lipolytica E3</name>
    <dbReference type="NCBI Taxonomy" id="1127673"/>
    <lineage>
        <taxon>Bacteria</taxon>
        <taxon>Pseudomonadati</taxon>
        <taxon>Pseudomonadota</taxon>
        <taxon>Gammaproteobacteria</taxon>
        <taxon>Alteromonadales</taxon>
        <taxon>Alteromonadaceae</taxon>
        <taxon>Aliiglaciecola</taxon>
    </lineage>
</organism>
<reference evidence="1 2" key="1">
    <citation type="journal article" date="2017" name="Antonie Van Leeuwenhoek">
        <title>Rhizobium rhizosphaerae sp. nov., a novel species isolated from rice rhizosphere.</title>
        <authorList>
            <person name="Zhao J.J."/>
            <person name="Zhang J."/>
            <person name="Zhang R.J."/>
            <person name="Zhang C.W."/>
            <person name="Yin H.Q."/>
            <person name="Zhang X.X."/>
        </authorList>
    </citation>
    <scope>NUCLEOTIDE SEQUENCE [LARGE SCALE GENOMIC DNA]</scope>
    <source>
        <strain evidence="1 2">E3</strain>
    </source>
</reference>
<sequence>MTQSLIGREVYHSIKNGDREHKKRLSKKSLAFFSELGSS</sequence>
<dbReference type="AlphaFoldDB" id="K6YBH1"/>
<proteinExistence type="predicted"/>
<accession>K6YBH1</accession>